<dbReference type="GO" id="GO:0006888">
    <property type="term" value="P:endoplasmic reticulum to Golgi vesicle-mediated transport"/>
    <property type="evidence" value="ECO:0007669"/>
    <property type="project" value="TreeGrafter"/>
</dbReference>
<dbReference type="GO" id="GO:0012507">
    <property type="term" value="C:ER to Golgi transport vesicle membrane"/>
    <property type="evidence" value="ECO:0007669"/>
    <property type="project" value="TreeGrafter"/>
</dbReference>
<comment type="subcellular location">
    <subcellularLocation>
        <location evidence="1">Golgi apparatus</location>
    </subcellularLocation>
</comment>
<dbReference type="InterPro" id="IPR006953">
    <property type="entry name" value="Vesicle_Uso1_P115_head"/>
</dbReference>
<dbReference type="GO" id="GO:0000139">
    <property type="term" value="C:Golgi membrane"/>
    <property type="evidence" value="ECO:0007669"/>
    <property type="project" value="InterPro"/>
</dbReference>
<dbReference type="PANTHER" id="PTHR10013:SF0">
    <property type="entry name" value="GENERAL VESICULAR TRANSPORT FACTOR P115"/>
    <property type="match status" value="1"/>
</dbReference>
<dbReference type="PANTHER" id="PTHR10013">
    <property type="entry name" value="GENERAL VESICULAR TRANSPORT FACTOR P115"/>
    <property type="match status" value="1"/>
</dbReference>
<dbReference type="GO" id="GO:0005783">
    <property type="term" value="C:endoplasmic reticulum"/>
    <property type="evidence" value="ECO:0007669"/>
    <property type="project" value="TreeGrafter"/>
</dbReference>
<evidence type="ECO:0000313" key="4">
    <source>
        <dbReference type="EMBL" id="CAB3986474.1"/>
    </source>
</evidence>
<comment type="caution">
    <text evidence="4">The sequence shown here is derived from an EMBL/GenBank/DDBJ whole genome shotgun (WGS) entry which is preliminary data.</text>
</comment>
<dbReference type="GO" id="GO:0006886">
    <property type="term" value="P:intracellular protein transport"/>
    <property type="evidence" value="ECO:0007669"/>
    <property type="project" value="InterPro"/>
</dbReference>
<dbReference type="GO" id="GO:0005795">
    <property type="term" value="C:Golgi stack"/>
    <property type="evidence" value="ECO:0007669"/>
    <property type="project" value="TreeGrafter"/>
</dbReference>
<gene>
    <name evidence="4" type="ORF">PACLA_8A003629</name>
</gene>
<accession>A0A7D9DI98</accession>
<evidence type="ECO:0000256" key="3">
    <source>
        <dbReference type="ARBA" id="ARBA00023054"/>
    </source>
</evidence>
<dbReference type="InterPro" id="IPR016024">
    <property type="entry name" value="ARM-type_fold"/>
</dbReference>
<dbReference type="InterPro" id="IPR024095">
    <property type="entry name" value="Vesicle_P115"/>
</dbReference>
<dbReference type="Pfam" id="PF18770">
    <property type="entry name" value="Arm_vescicular"/>
    <property type="match status" value="1"/>
</dbReference>
<keyword evidence="3" id="KW-0175">Coiled coil</keyword>
<dbReference type="GO" id="GO:0045056">
    <property type="term" value="P:transcytosis"/>
    <property type="evidence" value="ECO:0007669"/>
    <property type="project" value="TreeGrafter"/>
</dbReference>
<keyword evidence="5" id="KW-1185">Reference proteome</keyword>
<proteinExistence type="predicted"/>
<dbReference type="InterPro" id="IPR041209">
    <property type="entry name" value="P115_Arm_rpt"/>
</dbReference>
<protein>
    <submittedName>
        <fullName evidence="4">General vesicular transport factor p115-like</fullName>
    </submittedName>
</protein>
<reference evidence="4" key="1">
    <citation type="submission" date="2020-04" db="EMBL/GenBank/DDBJ databases">
        <authorList>
            <person name="Alioto T."/>
            <person name="Alioto T."/>
            <person name="Gomez Garrido J."/>
        </authorList>
    </citation>
    <scope>NUCLEOTIDE SEQUENCE</scope>
    <source>
        <strain evidence="4">A484AB</strain>
    </source>
</reference>
<feature type="non-terminal residue" evidence="4">
    <location>
        <position position="1"/>
    </location>
</feature>
<dbReference type="Gene3D" id="1.25.10.10">
    <property type="entry name" value="Leucine-rich Repeat Variant"/>
    <property type="match status" value="1"/>
</dbReference>
<name>A0A7D9DI98_PARCT</name>
<sequence>MELLRGFKSVLGAQNEDTEQSGSETVEKLCDRVSSSTLLEDRRDAVRALKSMSKKYKLDVGTKAMDILCNVLTNDRNDSEILGLALEALCNITSAETQGQQEEVSREGQVASDAELGVQFTEIFIKNQENISVLLSLLEEYDFHVRWPAVRLLTILLKNRCYQLQQCVLVNPMGVSRLMDLLSDSREIIRNEGLLLLTQLTKSNAAIQKIVAFENAFDRLIEIIAEEEFSDGGIVVEDCLLLMLSLLKSNVSNQNFFREGSYIQRMTPFFELDATLTPGTERGWSTQKMANINFMLKILRTLVSPNNPQQTTAFAQKIMNQCGILRLLCGILMATGIPSDILTETINTVSEVIRGNQENQNYFSQVNAPCTPPRSAIVVLLMSMINEKQPFNLRCAVLYCFQCYLYKNEQGQTQVVSTLLPSAADVTTVSAGQLLCAGLFSANAFSNWCASIALSHCLKDNAVQKEQLLRVQLATSVGNPPISLLDQCTNMLSQGGTMQAKIGLLSLLCSWLTSCSIAVSRFLQNTSNIPY</sequence>
<dbReference type="OrthoDB" id="5984106at2759"/>
<dbReference type="Pfam" id="PF04869">
    <property type="entry name" value="Uso1_p115_head"/>
    <property type="match status" value="1"/>
</dbReference>
<evidence type="ECO:0000256" key="2">
    <source>
        <dbReference type="ARBA" id="ARBA00023034"/>
    </source>
</evidence>
<keyword evidence="2" id="KW-0333">Golgi apparatus</keyword>
<dbReference type="GO" id="GO:0048211">
    <property type="term" value="P:Golgi vesicle docking"/>
    <property type="evidence" value="ECO:0007669"/>
    <property type="project" value="TreeGrafter"/>
</dbReference>
<dbReference type="GO" id="GO:0048280">
    <property type="term" value="P:vesicle fusion with Golgi apparatus"/>
    <property type="evidence" value="ECO:0007669"/>
    <property type="project" value="InterPro"/>
</dbReference>
<dbReference type="Proteomes" id="UP001152795">
    <property type="component" value="Unassembled WGS sequence"/>
</dbReference>
<dbReference type="EMBL" id="CACRXK020001020">
    <property type="protein sequence ID" value="CAB3986474.1"/>
    <property type="molecule type" value="Genomic_DNA"/>
</dbReference>
<evidence type="ECO:0000313" key="5">
    <source>
        <dbReference type="Proteomes" id="UP001152795"/>
    </source>
</evidence>
<evidence type="ECO:0000256" key="1">
    <source>
        <dbReference type="ARBA" id="ARBA00004555"/>
    </source>
</evidence>
<dbReference type="InterPro" id="IPR011989">
    <property type="entry name" value="ARM-like"/>
</dbReference>
<dbReference type="AlphaFoldDB" id="A0A7D9DI98"/>
<dbReference type="SUPFAM" id="SSF48371">
    <property type="entry name" value="ARM repeat"/>
    <property type="match status" value="1"/>
</dbReference>
<organism evidence="4 5">
    <name type="scientific">Paramuricea clavata</name>
    <name type="common">Red gorgonian</name>
    <name type="synonym">Violescent sea-whip</name>
    <dbReference type="NCBI Taxonomy" id="317549"/>
    <lineage>
        <taxon>Eukaryota</taxon>
        <taxon>Metazoa</taxon>
        <taxon>Cnidaria</taxon>
        <taxon>Anthozoa</taxon>
        <taxon>Octocorallia</taxon>
        <taxon>Malacalcyonacea</taxon>
        <taxon>Plexauridae</taxon>
        <taxon>Paramuricea</taxon>
    </lineage>
</organism>